<feature type="domain" description="Poly A polymerase head" evidence="12">
    <location>
        <begin position="3"/>
        <end position="122"/>
    </location>
</feature>
<dbReference type="GO" id="GO:0005524">
    <property type="term" value="F:ATP binding"/>
    <property type="evidence" value="ECO:0007669"/>
    <property type="project" value="UniProtKB-UniRule"/>
</dbReference>
<comment type="cofactor">
    <cofactor evidence="1 11">
        <name>Mg(2+)</name>
        <dbReference type="ChEBI" id="CHEBI:18420"/>
    </cofactor>
</comment>
<dbReference type="RefSeq" id="WP_126157378.1">
    <property type="nucleotide sequence ID" value="NZ_RQXW01000003.1"/>
</dbReference>
<evidence type="ECO:0000259" key="12">
    <source>
        <dbReference type="Pfam" id="PF01743"/>
    </source>
</evidence>
<feature type="binding site" evidence="11">
    <location>
        <position position="137"/>
    </location>
    <ligand>
        <name>ATP</name>
        <dbReference type="ChEBI" id="CHEBI:30616"/>
    </ligand>
</feature>
<dbReference type="EC" id="2.7.7.72" evidence="11"/>
<evidence type="ECO:0000256" key="4">
    <source>
        <dbReference type="ARBA" id="ARBA00022695"/>
    </source>
</evidence>
<dbReference type="GO" id="GO:0042245">
    <property type="term" value="P:RNA repair"/>
    <property type="evidence" value="ECO:0007669"/>
    <property type="project" value="UniProtKB-KW"/>
</dbReference>
<feature type="binding site" evidence="11">
    <location>
        <position position="140"/>
    </location>
    <ligand>
        <name>CTP</name>
        <dbReference type="ChEBI" id="CHEBI:37563"/>
    </ligand>
</feature>
<evidence type="ECO:0000256" key="6">
    <source>
        <dbReference type="ARBA" id="ARBA00022741"/>
    </source>
</evidence>
<feature type="binding site" evidence="11">
    <location>
        <position position="23"/>
    </location>
    <ligand>
        <name>Mg(2+)</name>
        <dbReference type="ChEBI" id="CHEBI:18420"/>
    </ligand>
</feature>
<dbReference type="OrthoDB" id="9805698at2"/>
<reference evidence="14 15" key="1">
    <citation type="submission" date="2018-11" db="EMBL/GenBank/DDBJ databases">
        <title>The draft genome sequence of Amphritea opalescens ANRC-JH13T.</title>
        <authorList>
            <person name="Fang Z."/>
            <person name="Zhang Y."/>
            <person name="Han X."/>
        </authorList>
    </citation>
    <scope>NUCLEOTIDE SEQUENCE [LARGE SCALE GENOMIC DNA]</scope>
    <source>
        <strain evidence="14 15">ANRC-JH13</strain>
    </source>
</reference>
<accession>A0A430KTZ1</accession>
<organism evidence="14 15">
    <name type="scientific">Amphritea opalescens</name>
    <dbReference type="NCBI Taxonomy" id="2490544"/>
    <lineage>
        <taxon>Bacteria</taxon>
        <taxon>Pseudomonadati</taxon>
        <taxon>Pseudomonadota</taxon>
        <taxon>Gammaproteobacteria</taxon>
        <taxon>Oceanospirillales</taxon>
        <taxon>Oceanospirillaceae</taxon>
        <taxon>Amphritea</taxon>
    </lineage>
</organism>
<sequence>MQIYLVGGAVRDRLLDYPIYDQDWVVVGATPEEMLQQGFRPVGKDFPVFLHPDSGEEYALARTERKSGKGYTGFQYHASPDVTLEEDLIRRDLTINAMAMDAEGNIIDPYHGQQDLQQKLLRHVSPAFAEDPLRVLRVARFQARYAPLGFHVAPETLALMQQLAASDELEHLTAERVWQEFQRALSEAAPQQFLLTLQQAHALPVLFPELLPAVKDSTTLTAISQPADTKVRFAILIRRAFANIPAAERSEAIKVFCERHRAPNAYRDLALQFSGQAEQLCHFTELDAEQRLALVKDLDLLRRQEHLELLLQGCALIDPSELAAKHLLPQLLLSLQQINPKQLMAQGFKGKALGEAIHEAQLRLCQQQIDGQQP</sequence>
<dbReference type="PANTHER" id="PTHR47545:SF1">
    <property type="entry name" value="MULTIFUNCTIONAL CCA PROTEIN"/>
    <property type="match status" value="1"/>
</dbReference>
<dbReference type="AlphaFoldDB" id="A0A430KTZ1"/>
<keyword evidence="15" id="KW-1185">Reference proteome</keyword>
<dbReference type="InterPro" id="IPR032828">
    <property type="entry name" value="PolyA_RNA-bd"/>
</dbReference>
<evidence type="ECO:0000256" key="5">
    <source>
        <dbReference type="ARBA" id="ARBA00022723"/>
    </source>
</evidence>
<keyword evidence="7 11" id="KW-0692">RNA repair</keyword>
<keyword evidence="10 11" id="KW-0694">RNA-binding</keyword>
<feature type="binding site" evidence="11">
    <location>
        <position position="91"/>
    </location>
    <ligand>
        <name>ATP</name>
        <dbReference type="ChEBI" id="CHEBI:30616"/>
    </ligand>
</feature>
<comment type="function">
    <text evidence="11">Catalyzes the addition and repair of the essential 3'-terminal CCA sequence in tRNAs without using a nucleic acid template. Adds these three nucleotides in the order of C, C, and A to the tRNA nucleotide-73, using CTP and ATP as substrates and producing inorganic pyrophosphate. tRNA 3'-terminal CCA addition is required both for tRNA processing and repair. Also involved in tRNA surveillance by mediating tandem CCA addition to generate a CCACCA at the 3' terminus of unstable tRNAs. While stable tRNAs receive only 3'-terminal CCA, unstable tRNAs are marked with CCACCA and rapidly degraded.</text>
</comment>
<feature type="binding site" evidence="11">
    <location>
        <position position="8"/>
    </location>
    <ligand>
        <name>ATP</name>
        <dbReference type="ChEBI" id="CHEBI:30616"/>
    </ligand>
</feature>
<feature type="binding site" evidence="11">
    <location>
        <position position="8"/>
    </location>
    <ligand>
        <name>CTP</name>
        <dbReference type="ChEBI" id="CHEBI:37563"/>
    </ligand>
</feature>
<evidence type="ECO:0000256" key="9">
    <source>
        <dbReference type="ARBA" id="ARBA00022842"/>
    </source>
</evidence>
<dbReference type="GO" id="GO:0001680">
    <property type="term" value="P:tRNA 3'-terminal CCA addition"/>
    <property type="evidence" value="ECO:0007669"/>
    <property type="project" value="UniProtKB-UniRule"/>
</dbReference>
<dbReference type="Proteomes" id="UP000283087">
    <property type="component" value="Unassembled WGS sequence"/>
</dbReference>
<keyword evidence="2 11" id="KW-0808">Transferase</keyword>
<keyword evidence="4 11" id="KW-0548">Nucleotidyltransferase</keyword>
<dbReference type="Pfam" id="PF01743">
    <property type="entry name" value="PolyA_pol"/>
    <property type="match status" value="1"/>
</dbReference>
<feature type="binding site" evidence="11">
    <location>
        <position position="137"/>
    </location>
    <ligand>
        <name>CTP</name>
        <dbReference type="ChEBI" id="CHEBI:37563"/>
    </ligand>
</feature>
<evidence type="ECO:0000256" key="8">
    <source>
        <dbReference type="ARBA" id="ARBA00022840"/>
    </source>
</evidence>
<dbReference type="InterPro" id="IPR043519">
    <property type="entry name" value="NT_sf"/>
</dbReference>
<dbReference type="CDD" id="cd05398">
    <property type="entry name" value="NT_ClassII-CCAase"/>
    <property type="match status" value="1"/>
</dbReference>
<feature type="binding site" evidence="11">
    <location>
        <position position="91"/>
    </location>
    <ligand>
        <name>CTP</name>
        <dbReference type="ChEBI" id="CHEBI:37563"/>
    </ligand>
</feature>
<feature type="binding site" evidence="11">
    <location>
        <position position="21"/>
    </location>
    <ligand>
        <name>Mg(2+)</name>
        <dbReference type="ChEBI" id="CHEBI:18420"/>
    </ligand>
</feature>
<dbReference type="GO" id="GO:0004810">
    <property type="term" value="F:CCA tRNA nucleotidyltransferase activity"/>
    <property type="evidence" value="ECO:0007669"/>
    <property type="project" value="UniProtKB-UniRule"/>
</dbReference>
<dbReference type="PIRSF" id="PIRSF000813">
    <property type="entry name" value="CCA_bact"/>
    <property type="match status" value="1"/>
</dbReference>
<feature type="binding site" evidence="11">
    <location>
        <position position="11"/>
    </location>
    <ligand>
        <name>ATP</name>
        <dbReference type="ChEBI" id="CHEBI:30616"/>
    </ligand>
</feature>
<feature type="domain" description="tRNA nucleotidyltransferase/poly(A) polymerase RNA and SrmB- binding" evidence="13">
    <location>
        <begin position="149"/>
        <end position="211"/>
    </location>
</feature>
<dbReference type="SUPFAM" id="SSF81301">
    <property type="entry name" value="Nucleotidyltransferase"/>
    <property type="match status" value="1"/>
</dbReference>
<comment type="similarity">
    <text evidence="11">Belongs to the tRNA nucleotidyltransferase/poly(A) polymerase family. Bacterial CCA-adding enzyme type 2 subfamily.</text>
</comment>
<evidence type="ECO:0000256" key="7">
    <source>
        <dbReference type="ARBA" id="ARBA00022800"/>
    </source>
</evidence>
<evidence type="ECO:0000256" key="3">
    <source>
        <dbReference type="ARBA" id="ARBA00022694"/>
    </source>
</evidence>
<dbReference type="EMBL" id="RQXW01000003">
    <property type="protein sequence ID" value="RTE66793.1"/>
    <property type="molecule type" value="Genomic_DNA"/>
</dbReference>
<dbReference type="PANTHER" id="PTHR47545">
    <property type="entry name" value="MULTIFUNCTIONAL CCA PROTEIN"/>
    <property type="match status" value="1"/>
</dbReference>
<keyword evidence="9 11" id="KW-0460">Magnesium</keyword>
<comment type="catalytic activity">
    <reaction evidence="11">
        <text>a tRNA precursor + 2 CTP + ATP = a tRNA with a 3' CCA end + 3 diphosphate</text>
        <dbReference type="Rhea" id="RHEA:14433"/>
        <dbReference type="Rhea" id="RHEA-COMP:10465"/>
        <dbReference type="Rhea" id="RHEA-COMP:10468"/>
        <dbReference type="ChEBI" id="CHEBI:30616"/>
        <dbReference type="ChEBI" id="CHEBI:33019"/>
        <dbReference type="ChEBI" id="CHEBI:37563"/>
        <dbReference type="ChEBI" id="CHEBI:74896"/>
        <dbReference type="ChEBI" id="CHEBI:83071"/>
        <dbReference type="EC" id="2.7.7.72"/>
    </reaction>
</comment>
<evidence type="ECO:0000259" key="13">
    <source>
        <dbReference type="Pfam" id="PF12627"/>
    </source>
</evidence>
<evidence type="ECO:0000313" key="14">
    <source>
        <dbReference type="EMBL" id="RTE66793.1"/>
    </source>
</evidence>
<dbReference type="SUPFAM" id="SSF81891">
    <property type="entry name" value="Poly A polymerase C-terminal region-like"/>
    <property type="match status" value="1"/>
</dbReference>
<keyword evidence="5 11" id="KW-0479">Metal-binding</keyword>
<feature type="binding site" evidence="11">
    <location>
        <position position="140"/>
    </location>
    <ligand>
        <name>ATP</name>
        <dbReference type="ChEBI" id="CHEBI:30616"/>
    </ligand>
</feature>
<evidence type="ECO:0000256" key="2">
    <source>
        <dbReference type="ARBA" id="ARBA00022679"/>
    </source>
</evidence>
<dbReference type="InterPro" id="IPR012006">
    <property type="entry name" value="CCA_bact"/>
</dbReference>
<dbReference type="InterPro" id="IPR050124">
    <property type="entry name" value="tRNA_CCA-adding_enzyme"/>
</dbReference>
<evidence type="ECO:0000256" key="11">
    <source>
        <dbReference type="HAMAP-Rule" id="MF_01262"/>
    </source>
</evidence>
<gene>
    <name evidence="11" type="primary">cca</name>
    <name evidence="14" type="ORF">EH243_04075</name>
</gene>
<evidence type="ECO:0000313" key="15">
    <source>
        <dbReference type="Proteomes" id="UP000283087"/>
    </source>
</evidence>
<dbReference type="InterPro" id="IPR002646">
    <property type="entry name" value="PolA_pol_head_dom"/>
</dbReference>
<comment type="miscellaneous">
    <text evidence="11">A single active site specifically recognizes both ATP and CTP and is responsible for their addition.</text>
</comment>
<dbReference type="GO" id="GO:0160016">
    <property type="term" value="F:CCACCA tRNA nucleotidyltransferase activity"/>
    <property type="evidence" value="ECO:0007669"/>
    <property type="project" value="RHEA"/>
</dbReference>
<evidence type="ECO:0000256" key="10">
    <source>
        <dbReference type="ARBA" id="ARBA00022884"/>
    </source>
</evidence>
<keyword evidence="8 11" id="KW-0067">ATP-binding</keyword>
<dbReference type="GO" id="GO:0000287">
    <property type="term" value="F:magnesium ion binding"/>
    <property type="evidence" value="ECO:0007669"/>
    <property type="project" value="UniProtKB-UniRule"/>
</dbReference>
<feature type="binding site" evidence="11">
    <location>
        <position position="11"/>
    </location>
    <ligand>
        <name>CTP</name>
        <dbReference type="ChEBI" id="CHEBI:37563"/>
    </ligand>
</feature>
<evidence type="ECO:0000256" key="1">
    <source>
        <dbReference type="ARBA" id="ARBA00001946"/>
    </source>
</evidence>
<dbReference type="HAMAP" id="MF_01262">
    <property type="entry name" value="CCA_bact_type2"/>
    <property type="match status" value="1"/>
</dbReference>
<dbReference type="Gene3D" id="3.30.460.10">
    <property type="entry name" value="Beta Polymerase, domain 2"/>
    <property type="match status" value="1"/>
</dbReference>
<protein>
    <recommendedName>
        <fullName evidence="11">CCA-adding enzyme</fullName>
        <ecNumber evidence="11">2.7.7.72</ecNumber>
    </recommendedName>
    <alternativeName>
        <fullName evidence="11">CCA tRNA nucleotidyltransferase</fullName>
    </alternativeName>
    <alternativeName>
        <fullName evidence="11">tRNA CCA-pyrophosphorylase</fullName>
    </alternativeName>
    <alternativeName>
        <fullName evidence="11">tRNA adenylyl-/cytidylyl- transferase</fullName>
    </alternativeName>
    <alternativeName>
        <fullName evidence="11">tRNA nucleotidyltransferase</fullName>
    </alternativeName>
    <alternativeName>
        <fullName evidence="11">tRNA-NT</fullName>
    </alternativeName>
</protein>
<comment type="caution">
    <text evidence="14">The sequence shown here is derived from an EMBL/GenBank/DDBJ whole genome shotgun (WGS) entry which is preliminary data.</text>
</comment>
<dbReference type="Gene3D" id="1.10.3090.10">
    <property type="entry name" value="cca-adding enzyme, domain 2"/>
    <property type="match status" value="1"/>
</dbReference>
<keyword evidence="6 11" id="KW-0547">Nucleotide-binding</keyword>
<name>A0A430KTZ1_9GAMM</name>
<comment type="catalytic activity">
    <reaction evidence="11">
        <text>a tRNA with a 3' CCA end + 2 CTP + ATP = a tRNA with a 3' CCACCA end + 3 diphosphate</text>
        <dbReference type="Rhea" id="RHEA:76235"/>
        <dbReference type="Rhea" id="RHEA-COMP:10468"/>
        <dbReference type="Rhea" id="RHEA-COMP:18655"/>
        <dbReference type="ChEBI" id="CHEBI:30616"/>
        <dbReference type="ChEBI" id="CHEBI:33019"/>
        <dbReference type="ChEBI" id="CHEBI:37563"/>
        <dbReference type="ChEBI" id="CHEBI:83071"/>
        <dbReference type="ChEBI" id="CHEBI:195187"/>
    </reaction>
</comment>
<proteinExistence type="inferred from homology"/>
<dbReference type="GO" id="GO:0000049">
    <property type="term" value="F:tRNA binding"/>
    <property type="evidence" value="ECO:0007669"/>
    <property type="project" value="UniProtKB-UniRule"/>
</dbReference>
<keyword evidence="3 11" id="KW-0819">tRNA processing</keyword>
<dbReference type="Pfam" id="PF12627">
    <property type="entry name" value="PolyA_pol_RNAbd"/>
    <property type="match status" value="1"/>
</dbReference>